<dbReference type="AlphaFoldDB" id="A0A382DZL7"/>
<evidence type="ECO:0000313" key="1">
    <source>
        <dbReference type="EMBL" id="SVB43838.1"/>
    </source>
</evidence>
<dbReference type="EMBL" id="UINC01041918">
    <property type="protein sequence ID" value="SVB43838.1"/>
    <property type="molecule type" value="Genomic_DNA"/>
</dbReference>
<proteinExistence type="predicted"/>
<accession>A0A382DZL7</accession>
<protein>
    <submittedName>
        <fullName evidence="1">Uncharacterized protein</fullName>
    </submittedName>
</protein>
<reference evidence="1" key="1">
    <citation type="submission" date="2018-05" db="EMBL/GenBank/DDBJ databases">
        <authorList>
            <person name="Lanie J.A."/>
            <person name="Ng W.-L."/>
            <person name="Kazmierczak K.M."/>
            <person name="Andrzejewski T.M."/>
            <person name="Davidsen T.M."/>
            <person name="Wayne K.J."/>
            <person name="Tettelin H."/>
            <person name="Glass J.I."/>
            <person name="Rusch D."/>
            <person name="Podicherti R."/>
            <person name="Tsui H.-C.T."/>
            <person name="Winkler M.E."/>
        </authorList>
    </citation>
    <scope>NUCLEOTIDE SEQUENCE</scope>
</reference>
<sequence length="537" mass="61383">MKKLLGIVVLGLLWCNFINTANANIYWVYEFYKISPQSNIFIIGDSGYQECLKSQLSEKEYNKAIKIEVNMSKKMEKTADTCVEKLLISQKNPVLQECLKNELSEERYNSLIVNSFSKKPKKNDFKAFQKCLFNLKTLIVDNSSNQPGSCPEGYILENNTCQPDQSKKITKQQSGTCPEGYILKNNTCQPDKSKKVTEQKSNNILSDEEAYGSKKSYADMWLKTMDEISALLLDSEIQNKQKYLDIVNNAISIFRRMESSTIDQQKSAGKQLVEVINLLEKDFQKHKNVEQYKDVVGKISGIMTGGKPPVDIFLANKVWDCKSYSEPFFTHHVTDLSKIKKILHWGSIRGGGGLKKSLKTHTYMVIKNKGSEVSVHVPTDSYLIASGKYTLHEFKDTIQYSLIFQASCDVVYYFYHLDKIEPGLQKKMGELALQEIEHKAKFSPIRPPIFIKGGELVAKTKGVPKSGWWDFGLLNKNNNNKLPKRIAKMKFPEAETKAQEVERFGFADCPYDYFTEDLKKAYYKKISKNRCGPKEIK</sequence>
<dbReference type="InterPro" id="IPR009030">
    <property type="entry name" value="Growth_fac_rcpt_cys_sf"/>
</dbReference>
<gene>
    <name evidence="1" type="ORF">METZ01_LOCUS196692</name>
</gene>
<dbReference type="SUPFAM" id="SSF57184">
    <property type="entry name" value="Growth factor receptor domain"/>
    <property type="match status" value="1"/>
</dbReference>
<organism evidence="1">
    <name type="scientific">marine metagenome</name>
    <dbReference type="NCBI Taxonomy" id="408172"/>
    <lineage>
        <taxon>unclassified sequences</taxon>
        <taxon>metagenomes</taxon>
        <taxon>ecological metagenomes</taxon>
    </lineage>
</organism>
<name>A0A382DZL7_9ZZZZ</name>